<name>A0A160T523_9CHLR</name>
<dbReference type="PROSITE" id="PS51084">
    <property type="entry name" value="HIT_2"/>
    <property type="match status" value="1"/>
</dbReference>
<dbReference type="InterPro" id="IPR011146">
    <property type="entry name" value="HIT-like"/>
</dbReference>
<dbReference type="RefSeq" id="WP_095044264.1">
    <property type="nucleotide sequence ID" value="NZ_LN890655.1"/>
</dbReference>
<dbReference type="Gene3D" id="3.30.428.10">
    <property type="entry name" value="HIT-like"/>
    <property type="match status" value="1"/>
</dbReference>
<dbReference type="GO" id="GO:0003824">
    <property type="term" value="F:catalytic activity"/>
    <property type="evidence" value="ECO:0007669"/>
    <property type="project" value="InterPro"/>
</dbReference>
<reference evidence="3" key="1">
    <citation type="submission" date="2016-01" db="EMBL/GenBank/DDBJ databases">
        <authorList>
            <person name="Mcilroy J.S."/>
            <person name="Karst M S."/>
            <person name="Albertsen M."/>
        </authorList>
    </citation>
    <scope>NUCLEOTIDE SEQUENCE</scope>
    <source>
        <strain evidence="3">Cfx-K</strain>
    </source>
</reference>
<protein>
    <recommendedName>
        <fullName evidence="2">HIT domain-containing protein</fullName>
    </recommendedName>
</protein>
<evidence type="ECO:0000259" key="2">
    <source>
        <dbReference type="PROSITE" id="PS51084"/>
    </source>
</evidence>
<dbReference type="KEGG" id="pbf:CFX0092_A3116"/>
<dbReference type="EMBL" id="LN890655">
    <property type="protein sequence ID" value="CUS04994.2"/>
    <property type="molecule type" value="Genomic_DNA"/>
</dbReference>
<accession>A0A160T523</accession>
<evidence type="ECO:0000256" key="1">
    <source>
        <dbReference type="PROSITE-ProRule" id="PRU00464"/>
    </source>
</evidence>
<dbReference type="InterPro" id="IPR036265">
    <property type="entry name" value="HIT-like_sf"/>
</dbReference>
<dbReference type="GO" id="GO:0009117">
    <property type="term" value="P:nucleotide metabolic process"/>
    <property type="evidence" value="ECO:0007669"/>
    <property type="project" value="TreeGrafter"/>
</dbReference>
<sequence>MNQSCLTCELIARRDAAQAPAWDNIHRTAHWDLVHSYNTSLPGWLVLVARRHIEAIDELTDEEAAELGVLLRRASAALREVVGCAKTYVCQFAEQAEHPHVHFHVIPRMTDQPAERRGPAVFGYLGVPEDERLSDELMNAIATQVRRTF</sequence>
<dbReference type="AlphaFoldDB" id="A0A160T523"/>
<proteinExistence type="predicted"/>
<feature type="short sequence motif" description="Histidine triad motif" evidence="1">
    <location>
        <begin position="100"/>
        <end position="104"/>
    </location>
</feature>
<keyword evidence="4" id="KW-1185">Reference proteome</keyword>
<gene>
    <name evidence="3" type="ORF">CFX0092_A3116</name>
</gene>
<evidence type="ECO:0000313" key="4">
    <source>
        <dbReference type="Proteomes" id="UP000215027"/>
    </source>
</evidence>
<dbReference type="SUPFAM" id="SSF54197">
    <property type="entry name" value="HIT-like"/>
    <property type="match status" value="1"/>
</dbReference>
<dbReference type="Pfam" id="PF01230">
    <property type="entry name" value="HIT"/>
    <property type="match status" value="1"/>
</dbReference>
<organism evidence="3 4">
    <name type="scientific">Candidatus Promineifilum breve</name>
    <dbReference type="NCBI Taxonomy" id="1806508"/>
    <lineage>
        <taxon>Bacteria</taxon>
        <taxon>Bacillati</taxon>
        <taxon>Chloroflexota</taxon>
        <taxon>Ardenticatenia</taxon>
        <taxon>Candidatus Promineifilales</taxon>
        <taxon>Candidatus Promineifilaceae</taxon>
        <taxon>Candidatus Promineifilum</taxon>
    </lineage>
</organism>
<dbReference type="Proteomes" id="UP000215027">
    <property type="component" value="Chromosome I"/>
</dbReference>
<evidence type="ECO:0000313" key="3">
    <source>
        <dbReference type="EMBL" id="CUS04994.2"/>
    </source>
</evidence>
<feature type="domain" description="HIT" evidence="2">
    <location>
        <begin position="42"/>
        <end position="115"/>
    </location>
</feature>
<dbReference type="OrthoDB" id="160649at2"/>
<dbReference type="InterPro" id="IPR001310">
    <property type="entry name" value="Histidine_triad_HIT"/>
</dbReference>
<dbReference type="PANTHER" id="PTHR46648:SF1">
    <property type="entry name" value="ADENOSINE 5'-MONOPHOSPHORAMIDASE HNT1"/>
    <property type="match status" value="1"/>
</dbReference>
<dbReference type="PANTHER" id="PTHR46648">
    <property type="entry name" value="HIT FAMILY PROTEIN 1"/>
    <property type="match status" value="1"/>
</dbReference>